<feature type="signal peptide" evidence="4">
    <location>
        <begin position="1"/>
        <end position="23"/>
    </location>
</feature>
<proteinExistence type="predicted"/>
<evidence type="ECO:0000256" key="2">
    <source>
        <dbReference type="ARBA" id="ARBA00023136"/>
    </source>
</evidence>
<reference evidence="5 6" key="1">
    <citation type="submission" date="2020-08" db="EMBL/GenBank/DDBJ databases">
        <title>Genome public.</title>
        <authorList>
            <person name="Liu C."/>
            <person name="Sun Q."/>
        </authorList>
    </citation>
    <scope>NUCLEOTIDE SEQUENCE [LARGE SCALE GENOMIC DNA]</scope>
    <source>
        <strain evidence="5 6">NSJ-79</strain>
    </source>
</reference>
<dbReference type="Gene3D" id="2.40.170.20">
    <property type="entry name" value="TonB-dependent receptor, beta-barrel domain"/>
    <property type="match status" value="1"/>
</dbReference>
<evidence type="ECO:0000256" key="3">
    <source>
        <dbReference type="ARBA" id="ARBA00023237"/>
    </source>
</evidence>
<keyword evidence="3" id="KW-0998">Cell outer membrane</keyword>
<protein>
    <submittedName>
        <fullName evidence="5">TonB-dependent receptor</fullName>
    </submittedName>
</protein>
<gene>
    <name evidence="5" type="ORF">H8S65_13750</name>
</gene>
<dbReference type="InterPro" id="IPR008969">
    <property type="entry name" value="CarboxyPept-like_regulatory"/>
</dbReference>
<comment type="subcellular location">
    <subcellularLocation>
        <location evidence="1">Cell outer membrane</location>
    </subcellularLocation>
</comment>
<keyword evidence="5" id="KW-0675">Receptor</keyword>
<keyword evidence="6" id="KW-1185">Reference proteome</keyword>
<sequence>MVKQLIQIILFVACTLLATNISAQDNKPVQTIRGIAIDYASGTPIPYATVQLLDLPQMGTTTDNDGKFVIKNVPVGRYDLQASFLGYEPTIFREIMLTSAKEVSLEVQMKENTRLLEEVVVRPRINKEEPMNKMALSGARMLSVEEASRFAGGMDDPARLVSSFAGVTSAVGSNGISVHGNAPSLLQWRLEDVEIPNPNHFADVASLGGGVLSSLSSNVLGNSDFYTSAFPAEFNNAVSGIFDMKMRNGNSQKFQHTLQAGVLGLDAASEGPLSRKHNASYLFNYRYSTTGLMNKVSPAGDLEQEMDYQDLNFKLNFPTQKAGIFSVWGTALIDKIKPEIKTPDEWDYMEDAKDSRMKQTSAAAGLSHRYFFDNGGLLKTSLATTYSKTDVWESIYDNNMDSAPFLDFQSRYTNLVLTSSFNKKYSSRHTNKTGFTWTNMHYDMDFDLAPLYTEPMQRISEGKGTTNLLSAYSSSLFTFNDKLSATLGVNGQLLTLNNTWTIEPRASVKWQATSKSSFGLGYGLHSRMEKLDVYFVKTQATGDKQVNKDLDFTKTYHLSLSYNYRISDDMNLRVEPYFQYLYDVPVMADSSYSVLNRNTFYVEDALVNKGNGRNYGIDVTFEKYMTKGFYYMITASVFDSKYKGGDGVWHNTKFNRNYVLNGLIGKEWMIGRDKRDVLSVNLKLTYQGGDRYSPVDEQATLAHPDKETQYDETRAYSLQLSPMFLANYTLSYRMNRNKVSHEFAVKGMNATGYKEYFGHEYNLKTGVIEPRRLKNSIFNITYRLDF</sequence>
<feature type="chain" id="PRO_5046814544" evidence="4">
    <location>
        <begin position="24"/>
        <end position="786"/>
    </location>
</feature>
<dbReference type="Pfam" id="PF13620">
    <property type="entry name" value="CarboxypepD_reg"/>
    <property type="match status" value="1"/>
</dbReference>
<dbReference type="InterPro" id="IPR036942">
    <property type="entry name" value="Beta-barrel_TonB_sf"/>
</dbReference>
<dbReference type="EMBL" id="JACOOJ010000026">
    <property type="protein sequence ID" value="MBC5633821.1"/>
    <property type="molecule type" value="Genomic_DNA"/>
</dbReference>
<dbReference type="SUPFAM" id="SSF49464">
    <property type="entry name" value="Carboxypeptidase regulatory domain-like"/>
    <property type="match status" value="1"/>
</dbReference>
<name>A0ABR7DQW4_9BACT</name>
<evidence type="ECO:0000256" key="1">
    <source>
        <dbReference type="ARBA" id="ARBA00004442"/>
    </source>
</evidence>
<organism evidence="5 6">
    <name type="scientific">Parabacteroides hominis</name>
    <dbReference type="NCBI Taxonomy" id="2763057"/>
    <lineage>
        <taxon>Bacteria</taxon>
        <taxon>Pseudomonadati</taxon>
        <taxon>Bacteroidota</taxon>
        <taxon>Bacteroidia</taxon>
        <taxon>Bacteroidales</taxon>
        <taxon>Tannerellaceae</taxon>
        <taxon>Parabacteroides</taxon>
    </lineage>
</organism>
<keyword evidence="4" id="KW-0732">Signal</keyword>
<evidence type="ECO:0000313" key="5">
    <source>
        <dbReference type="EMBL" id="MBC5633821.1"/>
    </source>
</evidence>
<comment type="caution">
    <text evidence="5">The sequence shown here is derived from an EMBL/GenBank/DDBJ whole genome shotgun (WGS) entry which is preliminary data.</text>
</comment>
<evidence type="ECO:0000256" key="4">
    <source>
        <dbReference type="SAM" id="SignalP"/>
    </source>
</evidence>
<dbReference type="SUPFAM" id="SSF56935">
    <property type="entry name" value="Porins"/>
    <property type="match status" value="1"/>
</dbReference>
<dbReference type="Proteomes" id="UP000651475">
    <property type="component" value="Unassembled WGS sequence"/>
</dbReference>
<keyword evidence="2" id="KW-0472">Membrane</keyword>
<accession>A0ABR7DQW4</accession>
<dbReference type="Gene3D" id="2.60.40.1120">
    <property type="entry name" value="Carboxypeptidase-like, regulatory domain"/>
    <property type="match status" value="1"/>
</dbReference>
<evidence type="ECO:0000313" key="6">
    <source>
        <dbReference type="Proteomes" id="UP000651475"/>
    </source>
</evidence>